<evidence type="ECO:0000313" key="1">
    <source>
        <dbReference type="EMBL" id="GJU07256.1"/>
    </source>
</evidence>
<dbReference type="EMBL" id="BQNB010021520">
    <property type="protein sequence ID" value="GJU07256.1"/>
    <property type="molecule type" value="Genomic_DNA"/>
</dbReference>
<reference evidence="1" key="1">
    <citation type="journal article" date="2022" name="Int. J. Mol. Sci.">
        <title>Draft Genome of Tanacetum Coccineum: Genomic Comparison of Closely Related Tanacetum-Family Plants.</title>
        <authorList>
            <person name="Yamashiro T."/>
            <person name="Shiraishi A."/>
            <person name="Nakayama K."/>
            <person name="Satake H."/>
        </authorList>
    </citation>
    <scope>NUCLEOTIDE SEQUENCE</scope>
</reference>
<evidence type="ECO:0000313" key="2">
    <source>
        <dbReference type="Proteomes" id="UP001151760"/>
    </source>
</evidence>
<protein>
    <submittedName>
        <fullName evidence="1">Uncharacterized protein</fullName>
    </submittedName>
</protein>
<sequence>MRNAESIESLLLIVLERFNTTAGNPVKKILLKLNLSDHRLFKDGGGVSAWHVLNVQGEHKKLSGLLQHAETLLGMEIDFTMDFFTKLQENHLDMNQFGSMLTDYL</sequence>
<name>A0ABQ5J410_9ASTR</name>
<reference evidence="1" key="2">
    <citation type="submission" date="2022-01" db="EMBL/GenBank/DDBJ databases">
        <authorList>
            <person name="Yamashiro T."/>
            <person name="Shiraishi A."/>
            <person name="Satake H."/>
            <person name="Nakayama K."/>
        </authorList>
    </citation>
    <scope>NUCLEOTIDE SEQUENCE</scope>
</reference>
<proteinExistence type="predicted"/>
<accession>A0ABQ5J410</accession>
<organism evidence="1 2">
    <name type="scientific">Tanacetum coccineum</name>
    <dbReference type="NCBI Taxonomy" id="301880"/>
    <lineage>
        <taxon>Eukaryota</taxon>
        <taxon>Viridiplantae</taxon>
        <taxon>Streptophyta</taxon>
        <taxon>Embryophyta</taxon>
        <taxon>Tracheophyta</taxon>
        <taxon>Spermatophyta</taxon>
        <taxon>Magnoliopsida</taxon>
        <taxon>eudicotyledons</taxon>
        <taxon>Gunneridae</taxon>
        <taxon>Pentapetalae</taxon>
        <taxon>asterids</taxon>
        <taxon>campanulids</taxon>
        <taxon>Asterales</taxon>
        <taxon>Asteraceae</taxon>
        <taxon>Asteroideae</taxon>
        <taxon>Anthemideae</taxon>
        <taxon>Anthemidinae</taxon>
        <taxon>Tanacetum</taxon>
    </lineage>
</organism>
<comment type="caution">
    <text evidence="1">The sequence shown here is derived from an EMBL/GenBank/DDBJ whole genome shotgun (WGS) entry which is preliminary data.</text>
</comment>
<gene>
    <name evidence="1" type="ORF">Tco_1123686</name>
</gene>
<keyword evidence="2" id="KW-1185">Reference proteome</keyword>
<dbReference type="Proteomes" id="UP001151760">
    <property type="component" value="Unassembled WGS sequence"/>
</dbReference>